<protein>
    <submittedName>
        <fullName evidence="2">Membrane protein</fullName>
    </submittedName>
</protein>
<reference evidence="2" key="2">
    <citation type="submission" date="2022-11" db="EMBL/GenBank/DDBJ databases">
        <title>Draft genome sequence of Sellimonas catena strain 18CBH55.</title>
        <authorList>
            <person name="Atsushi H."/>
            <person name="Moriya O."/>
            <person name="Mitsuo S."/>
        </authorList>
    </citation>
    <scope>NUCLEOTIDE SEQUENCE</scope>
    <source>
        <strain evidence="2">18CBH55</strain>
    </source>
</reference>
<keyword evidence="1" id="KW-0472">Membrane</keyword>
<feature type="transmembrane region" description="Helical" evidence="1">
    <location>
        <begin position="68"/>
        <end position="87"/>
    </location>
</feature>
<sequence>MIWQYLLLVMAAWNVIVLIMYGIDKWKAKHDRWRISEAALLGSAFCLGGAGALFGMTVFHHKTKKWKFRILVPLSVVLQAAVVYGILPR</sequence>
<comment type="caution">
    <text evidence="2">The sequence shown here is derived from an EMBL/GenBank/DDBJ whole genome shotgun (WGS) entry which is preliminary data.</text>
</comment>
<proteinExistence type="predicted"/>
<evidence type="ECO:0000313" key="3">
    <source>
        <dbReference type="Proteomes" id="UP001145094"/>
    </source>
</evidence>
<organism evidence="2 3">
    <name type="scientific">Sellimonas catena</name>
    <dbReference type="NCBI Taxonomy" id="2994035"/>
    <lineage>
        <taxon>Bacteria</taxon>
        <taxon>Bacillati</taxon>
        <taxon>Bacillota</taxon>
        <taxon>Clostridia</taxon>
        <taxon>Lachnospirales</taxon>
        <taxon>Lachnospiraceae</taxon>
        <taxon>Sellimonas</taxon>
    </lineage>
</organism>
<dbReference type="EMBL" id="BSCH01000005">
    <property type="protein sequence ID" value="GLG89631.1"/>
    <property type="molecule type" value="Genomic_DNA"/>
</dbReference>
<name>A0A9W6FF75_9FIRM</name>
<dbReference type="AlphaFoldDB" id="A0A9W6FF75"/>
<feature type="transmembrane region" description="Helical" evidence="1">
    <location>
        <begin position="6"/>
        <end position="23"/>
    </location>
</feature>
<reference evidence="2" key="1">
    <citation type="submission" date="2022-11" db="EMBL/GenBank/DDBJ databases">
        <title>Draft genome sequence of Sellimonas catena strain 18CBH55.</title>
        <authorList>
            <person name="Hisatomi A."/>
            <person name="Ohkuma M."/>
            <person name="Sakamoto M."/>
        </authorList>
    </citation>
    <scope>NUCLEOTIDE SEQUENCE</scope>
    <source>
        <strain evidence="2">18CBH55</strain>
    </source>
</reference>
<accession>A0A9W6FF75</accession>
<keyword evidence="1" id="KW-1133">Transmembrane helix</keyword>
<evidence type="ECO:0000313" key="2">
    <source>
        <dbReference type="EMBL" id="GLG89631.1"/>
    </source>
</evidence>
<reference evidence="2" key="3">
    <citation type="journal article" date="2023" name="Int. J. Syst. Evol. Microbiol.">
        <title>Sellimonas catena sp. nov., isolated from human faeces.</title>
        <authorList>
            <person name="Hisatomi A."/>
            <person name="Ohkuma M."/>
            <person name="Sakamoto M."/>
        </authorList>
    </citation>
    <scope>NUCLEOTIDE SEQUENCE</scope>
    <source>
        <strain evidence="2">18CBH55</strain>
    </source>
</reference>
<gene>
    <name evidence="2" type="primary">ygaE</name>
    <name evidence="2" type="ORF">Selli2_10580</name>
</gene>
<dbReference type="InterPro" id="IPR010718">
    <property type="entry name" value="DUF1294"/>
</dbReference>
<evidence type="ECO:0000256" key="1">
    <source>
        <dbReference type="SAM" id="Phobius"/>
    </source>
</evidence>
<feature type="transmembrane region" description="Helical" evidence="1">
    <location>
        <begin position="35"/>
        <end position="56"/>
    </location>
</feature>
<dbReference type="Pfam" id="PF06961">
    <property type="entry name" value="DUF1294"/>
    <property type="match status" value="1"/>
</dbReference>
<dbReference type="Proteomes" id="UP001145094">
    <property type="component" value="Unassembled WGS sequence"/>
</dbReference>
<dbReference type="RefSeq" id="WP_138372823.1">
    <property type="nucleotide sequence ID" value="NZ_BSCH01000005.1"/>
</dbReference>
<keyword evidence="1" id="KW-0812">Transmembrane</keyword>